<feature type="region of interest" description="Disordered" evidence="5">
    <location>
        <begin position="49"/>
        <end position="82"/>
    </location>
</feature>
<proteinExistence type="inferred from homology"/>
<dbReference type="InterPro" id="IPR000064">
    <property type="entry name" value="NLP_P60_dom"/>
</dbReference>
<gene>
    <name evidence="7" type="ORF">FOF52_18510</name>
</gene>
<dbReference type="RefSeq" id="WP_248591199.1">
    <property type="nucleotide sequence ID" value="NZ_BAABEB010000011.1"/>
</dbReference>
<evidence type="ECO:0000313" key="7">
    <source>
        <dbReference type="EMBL" id="UPT22694.1"/>
    </source>
</evidence>
<dbReference type="InterPro" id="IPR038765">
    <property type="entry name" value="Papain-like_cys_pep_sf"/>
</dbReference>
<name>A0ABY4L5F8_THEAE</name>
<feature type="compositionally biased region" description="Basic and acidic residues" evidence="5">
    <location>
        <begin position="59"/>
        <end position="73"/>
    </location>
</feature>
<evidence type="ECO:0000313" key="8">
    <source>
        <dbReference type="Proteomes" id="UP000832041"/>
    </source>
</evidence>
<keyword evidence="3" id="KW-0378">Hydrolase</keyword>
<feature type="domain" description="NlpC/P60" evidence="6">
    <location>
        <begin position="74"/>
        <end position="192"/>
    </location>
</feature>
<dbReference type="PANTHER" id="PTHR47053">
    <property type="entry name" value="MUREIN DD-ENDOPEPTIDASE MEPH-RELATED"/>
    <property type="match status" value="1"/>
</dbReference>
<evidence type="ECO:0000256" key="1">
    <source>
        <dbReference type="ARBA" id="ARBA00007074"/>
    </source>
</evidence>
<evidence type="ECO:0000256" key="4">
    <source>
        <dbReference type="ARBA" id="ARBA00022807"/>
    </source>
</evidence>
<dbReference type="SUPFAM" id="SSF54001">
    <property type="entry name" value="Cysteine proteinases"/>
    <property type="match status" value="1"/>
</dbReference>
<dbReference type="InterPro" id="IPR051202">
    <property type="entry name" value="Peptidase_C40"/>
</dbReference>
<organism evidence="7 8">
    <name type="scientific">Thermobifida alba</name>
    <name type="common">Thermomonospora alba</name>
    <dbReference type="NCBI Taxonomy" id="53522"/>
    <lineage>
        <taxon>Bacteria</taxon>
        <taxon>Bacillati</taxon>
        <taxon>Actinomycetota</taxon>
        <taxon>Actinomycetes</taxon>
        <taxon>Streptosporangiales</taxon>
        <taxon>Nocardiopsidaceae</taxon>
        <taxon>Thermobifida</taxon>
    </lineage>
</organism>
<dbReference type="PROSITE" id="PS51935">
    <property type="entry name" value="NLPC_P60"/>
    <property type="match status" value="1"/>
</dbReference>
<dbReference type="Proteomes" id="UP000832041">
    <property type="component" value="Chromosome"/>
</dbReference>
<accession>A0ABY4L5F8</accession>
<keyword evidence="4" id="KW-0788">Thiol protease</keyword>
<keyword evidence="2" id="KW-0645">Protease</keyword>
<protein>
    <submittedName>
        <fullName evidence="7">C40 family peptidase</fullName>
    </submittedName>
</protein>
<dbReference type="PANTHER" id="PTHR47053:SF1">
    <property type="entry name" value="MUREIN DD-ENDOPEPTIDASE MEPH-RELATED"/>
    <property type="match status" value="1"/>
</dbReference>
<dbReference type="EMBL" id="CP051627">
    <property type="protein sequence ID" value="UPT22694.1"/>
    <property type="molecule type" value="Genomic_DNA"/>
</dbReference>
<evidence type="ECO:0000259" key="6">
    <source>
        <dbReference type="PROSITE" id="PS51935"/>
    </source>
</evidence>
<dbReference type="Pfam" id="PF00877">
    <property type="entry name" value="NLPC_P60"/>
    <property type="match status" value="1"/>
</dbReference>
<evidence type="ECO:0000256" key="5">
    <source>
        <dbReference type="SAM" id="MobiDB-lite"/>
    </source>
</evidence>
<comment type="similarity">
    <text evidence="1">Belongs to the peptidase C40 family.</text>
</comment>
<evidence type="ECO:0000256" key="2">
    <source>
        <dbReference type="ARBA" id="ARBA00022670"/>
    </source>
</evidence>
<evidence type="ECO:0000256" key="3">
    <source>
        <dbReference type="ARBA" id="ARBA00022801"/>
    </source>
</evidence>
<reference evidence="7 8" key="1">
    <citation type="submission" date="2020-04" db="EMBL/GenBank/DDBJ databases">
        <title>Thermobifida alba genome sequencing and assembly.</title>
        <authorList>
            <person name="Luzics S."/>
            <person name="Horvath B."/>
            <person name="Nagy I."/>
            <person name="Toth A."/>
            <person name="Nagy I."/>
            <person name="Kukolya J."/>
        </authorList>
    </citation>
    <scope>NUCLEOTIDE SEQUENCE [LARGE SCALE GENOMIC DNA]</scope>
    <source>
        <strain evidence="7 8">DSM 43795</strain>
    </source>
</reference>
<sequence length="192" mass="20820">MFCNEGFGRSQRENAPRLIGRAATAFSALTLAATVSIATATPVTGAAYRVDPGADSSQEEQHVRGSRGGDRSRSSTAEEALRHAESKIGAPYRWGAAGPDSFDCSGLVQWSYRQAGVTLKRTTHDQVTQGRPVSRSQLRPGDLVFFYSGPSHVGMYVGDGRMIHAPRRGKNVQVVRMSGHFDQNFHSARRVA</sequence>
<keyword evidence="8" id="KW-1185">Reference proteome</keyword>
<dbReference type="Gene3D" id="3.90.1720.10">
    <property type="entry name" value="endopeptidase domain like (from Nostoc punctiforme)"/>
    <property type="match status" value="1"/>
</dbReference>